<sequence length="681" mass="76818">MNKMGHFIFDLQGNCKKLVSRQISESLSNRMTTHTGIKQKTRKRTEFRKIKPLSDPELVKICEEKIVPAIKDLQSPDLAARSSVVGSILKLVTDVKSRKLFLREQIVKILLDQTLKHSNLETKADGWCILKSIAQEEDTDFCVHLSRMGILETIDPTLKLLIETIESHNRADSKPTQAQRDLVWNLTTTIVDLLSFLSGSHDEVVDEISKFPIVLNFLFGLLMTKSTPLQVQLGVQSCLVTLTEDNKAIVEQIMESDNWFKTLIVIKDSNQTKAIYACRILHNIFATLQWFDYNTPAKDMSDAMLIPVLTKHLADITNDEINGQIPSSSGNDLQLALETIALMATTLQEAIEHCNHNEKGFMESADGCAAEDTDIELQKDVTPGENDDERIDADMEMVTGYETEYEDDIKNEGSTLDHLVHHATPEILRIFQTKTNISDSLKGHALAALNNISWVISNIDDSSTYSASLQKFRASLAQEIWDQVIRPSLKLGTDDIEFAPLITGLAWAVARCVKGAIKLVPKEEERIIRLYQVSRDAEKNVTNKETKKEEEDVFQGLGVKCIGILGNLAREPAEINLNRSIGKFLVTIPLLASEAPLADVVESLNQIFDIYSDNRFSFDEPVFWGEKLYESLEESLPKVKKMAKSIDKRKYAELRTRADESIFNLGRFLAYKKKEKKNKKS</sequence>
<dbReference type="AlphaFoldDB" id="A0A420J531"/>
<evidence type="ECO:0000313" key="4">
    <source>
        <dbReference type="Proteomes" id="UP000285326"/>
    </source>
</evidence>
<dbReference type="InterPro" id="IPR052616">
    <property type="entry name" value="SYO1-like"/>
</dbReference>
<dbReference type="CDD" id="cd13394">
    <property type="entry name" value="Syo1_like"/>
    <property type="match status" value="1"/>
</dbReference>
<organism evidence="3 4">
    <name type="scientific">Golovinomyces cichoracearum</name>
    <dbReference type="NCBI Taxonomy" id="62708"/>
    <lineage>
        <taxon>Eukaryota</taxon>
        <taxon>Fungi</taxon>
        <taxon>Dikarya</taxon>
        <taxon>Ascomycota</taxon>
        <taxon>Pezizomycotina</taxon>
        <taxon>Leotiomycetes</taxon>
        <taxon>Erysiphales</taxon>
        <taxon>Erysiphaceae</taxon>
        <taxon>Golovinomyces</taxon>
    </lineage>
</organism>
<dbReference type="PANTHER" id="PTHR13347:SF1">
    <property type="entry name" value="HEAT REPEAT-CONTAINING PROTEIN 3"/>
    <property type="match status" value="1"/>
</dbReference>
<dbReference type="Pfam" id="PF25567">
    <property type="entry name" value="TPR_SYO1"/>
    <property type="match status" value="1"/>
</dbReference>
<dbReference type="GO" id="GO:0006606">
    <property type="term" value="P:protein import into nucleus"/>
    <property type="evidence" value="ECO:0007669"/>
    <property type="project" value="TreeGrafter"/>
</dbReference>
<gene>
    <name evidence="3" type="ORF">GcM1_177009</name>
</gene>
<feature type="domain" description="SYO1-like TPR repeats" evidence="2">
    <location>
        <begin position="439"/>
        <end position="675"/>
    </location>
</feature>
<comment type="similarity">
    <text evidence="1">Belongs to the nuclear import and ribosome assembly adapter family.</text>
</comment>
<dbReference type="InterPro" id="IPR016024">
    <property type="entry name" value="ARM-type_fold"/>
</dbReference>
<dbReference type="Proteomes" id="UP000285326">
    <property type="component" value="Unassembled WGS sequence"/>
</dbReference>
<reference evidence="3 4" key="1">
    <citation type="journal article" date="2018" name="BMC Genomics">
        <title>Comparative genome analyses reveal sequence features reflecting distinct modes of host-adaptation between dicot and monocot powdery mildew.</title>
        <authorList>
            <person name="Wu Y."/>
            <person name="Ma X."/>
            <person name="Pan Z."/>
            <person name="Kale S.D."/>
            <person name="Song Y."/>
            <person name="King H."/>
            <person name="Zhang Q."/>
            <person name="Presley C."/>
            <person name="Deng X."/>
            <person name="Wei C.I."/>
            <person name="Xiao S."/>
        </authorList>
    </citation>
    <scope>NUCLEOTIDE SEQUENCE [LARGE SCALE GENOMIC DNA]</scope>
    <source>
        <strain evidence="3">UMSG1</strain>
    </source>
</reference>
<evidence type="ECO:0000256" key="1">
    <source>
        <dbReference type="ARBA" id="ARBA00049983"/>
    </source>
</evidence>
<dbReference type="SUPFAM" id="SSF48371">
    <property type="entry name" value="ARM repeat"/>
    <property type="match status" value="1"/>
</dbReference>
<dbReference type="GO" id="GO:0051082">
    <property type="term" value="F:unfolded protein binding"/>
    <property type="evidence" value="ECO:0007669"/>
    <property type="project" value="TreeGrafter"/>
</dbReference>
<dbReference type="GO" id="GO:0042273">
    <property type="term" value="P:ribosomal large subunit biogenesis"/>
    <property type="evidence" value="ECO:0007669"/>
    <property type="project" value="TreeGrafter"/>
</dbReference>
<dbReference type="InterPro" id="IPR011989">
    <property type="entry name" value="ARM-like"/>
</dbReference>
<dbReference type="PANTHER" id="PTHR13347">
    <property type="entry name" value="HEAT REPEAT-CONTAINING PROTEIN 3"/>
    <property type="match status" value="1"/>
</dbReference>
<comment type="caution">
    <text evidence="3">The sequence shown here is derived from an EMBL/GenBank/DDBJ whole genome shotgun (WGS) entry which is preliminary data.</text>
</comment>
<accession>A0A420J531</accession>
<dbReference type="Gene3D" id="1.25.10.10">
    <property type="entry name" value="Leucine-rich Repeat Variant"/>
    <property type="match status" value="1"/>
</dbReference>
<dbReference type="InterPro" id="IPR057990">
    <property type="entry name" value="TPR_SYO1"/>
</dbReference>
<proteinExistence type="inferred from homology"/>
<name>A0A420J531_9PEZI</name>
<evidence type="ECO:0000259" key="2">
    <source>
        <dbReference type="Pfam" id="PF25567"/>
    </source>
</evidence>
<evidence type="ECO:0000313" key="3">
    <source>
        <dbReference type="EMBL" id="RKF81892.1"/>
    </source>
</evidence>
<protein>
    <submittedName>
        <fullName evidence="3">Putative ARM-like repeat-containing protein</fullName>
    </submittedName>
</protein>
<dbReference type="EMBL" id="MCBS01017746">
    <property type="protein sequence ID" value="RKF81892.1"/>
    <property type="molecule type" value="Genomic_DNA"/>
</dbReference>